<accession>A0A4U9R2M8</accession>
<dbReference type="EMBL" id="LR590481">
    <property type="protein sequence ID" value="VTQ85289.1"/>
    <property type="molecule type" value="Genomic_DNA"/>
</dbReference>
<name>A0A4U9R2M8_HATHI</name>
<gene>
    <name evidence="3" type="primary">yaiI</name>
    <name evidence="3" type="ORF">NCTC503_00736</name>
</gene>
<sequence length="150" mass="16937">MKILIDADACPSRHIIEKVARENNLKLIFYCSLNSIVSCDYGEVVCVDSGFQAVDMKIANELESFDIVVSQDYGVAAIVLSKNAYAINPKGYIYTSENIDSMLMQKHISHKIRRGGGKVSNAKKRKIEDDDRLLKNLYKLISYDINKNNK</sequence>
<evidence type="ECO:0000313" key="4">
    <source>
        <dbReference type="Proteomes" id="UP000308489"/>
    </source>
</evidence>
<dbReference type="InterPro" id="IPR003791">
    <property type="entry name" value="UPF0178"/>
</dbReference>
<dbReference type="OrthoDB" id="9798918at2"/>
<protein>
    <recommendedName>
        <fullName evidence="2">UPF0178 protein NCTC503_00736</fullName>
    </recommendedName>
</protein>
<dbReference type="Proteomes" id="UP000308489">
    <property type="component" value="Chromosome 1"/>
</dbReference>
<evidence type="ECO:0000256" key="2">
    <source>
        <dbReference type="HAMAP-Rule" id="MF_00489"/>
    </source>
</evidence>
<dbReference type="PANTHER" id="PTHR35146">
    <property type="entry name" value="UPF0178 PROTEIN YAII"/>
    <property type="match status" value="1"/>
</dbReference>
<dbReference type="RefSeq" id="WP_138209463.1">
    <property type="nucleotide sequence ID" value="NZ_CBCRUQ010000001.1"/>
</dbReference>
<organism evidence="3 4">
    <name type="scientific">Hathewaya histolytica</name>
    <name type="common">Clostridium histolyticum</name>
    <dbReference type="NCBI Taxonomy" id="1498"/>
    <lineage>
        <taxon>Bacteria</taxon>
        <taxon>Bacillati</taxon>
        <taxon>Bacillota</taxon>
        <taxon>Clostridia</taxon>
        <taxon>Eubacteriales</taxon>
        <taxon>Clostridiaceae</taxon>
        <taxon>Hathewaya</taxon>
    </lineage>
</organism>
<evidence type="ECO:0000256" key="1">
    <source>
        <dbReference type="ARBA" id="ARBA00008522"/>
    </source>
</evidence>
<reference evidence="3 4" key="1">
    <citation type="submission" date="2019-05" db="EMBL/GenBank/DDBJ databases">
        <authorList>
            <consortium name="Pathogen Informatics"/>
        </authorList>
    </citation>
    <scope>NUCLEOTIDE SEQUENCE [LARGE SCALE GENOMIC DNA]</scope>
    <source>
        <strain evidence="3 4">NCTC503</strain>
    </source>
</reference>
<dbReference type="KEGG" id="hhw:NCTC503_00736"/>
<dbReference type="HAMAP" id="MF_00489">
    <property type="entry name" value="UPF0178"/>
    <property type="match status" value="1"/>
</dbReference>
<evidence type="ECO:0000313" key="3">
    <source>
        <dbReference type="EMBL" id="VTQ85289.1"/>
    </source>
</evidence>
<dbReference type="Pfam" id="PF02639">
    <property type="entry name" value="DUF188"/>
    <property type="match status" value="1"/>
</dbReference>
<dbReference type="NCBIfam" id="NF001095">
    <property type="entry name" value="PRK00124.1"/>
    <property type="match status" value="1"/>
</dbReference>
<proteinExistence type="inferred from homology"/>
<keyword evidence="4" id="KW-1185">Reference proteome</keyword>
<dbReference type="AlphaFoldDB" id="A0A4U9R2M8"/>
<comment type="similarity">
    <text evidence="1 2">Belongs to the UPF0178 family.</text>
</comment>
<dbReference type="PANTHER" id="PTHR35146:SF1">
    <property type="entry name" value="UPF0178 PROTEIN YAII"/>
    <property type="match status" value="1"/>
</dbReference>